<reference evidence="2 3" key="1">
    <citation type="journal article" date="2018" name="Nat. Ecol. Evol.">
        <title>Shark genomes provide insights into elasmobranch evolution and the origin of vertebrates.</title>
        <authorList>
            <person name="Hara Y"/>
            <person name="Yamaguchi K"/>
            <person name="Onimaru K"/>
            <person name="Kadota M"/>
            <person name="Koyanagi M"/>
            <person name="Keeley SD"/>
            <person name="Tatsumi K"/>
            <person name="Tanaka K"/>
            <person name="Motone F"/>
            <person name="Kageyama Y"/>
            <person name="Nozu R"/>
            <person name="Adachi N"/>
            <person name="Nishimura O"/>
            <person name="Nakagawa R"/>
            <person name="Tanegashima C"/>
            <person name="Kiyatake I"/>
            <person name="Matsumoto R"/>
            <person name="Murakumo K"/>
            <person name="Nishida K"/>
            <person name="Terakita A"/>
            <person name="Kuratani S"/>
            <person name="Sato K"/>
            <person name="Hyodo S Kuraku.S."/>
        </authorList>
    </citation>
    <scope>NUCLEOTIDE SEQUENCE [LARGE SCALE GENOMIC DNA]</scope>
</reference>
<proteinExistence type="predicted"/>
<protein>
    <submittedName>
        <fullName evidence="2">Uncharacterized protein</fullName>
    </submittedName>
</protein>
<dbReference type="AlphaFoldDB" id="A0A401Q6E0"/>
<accession>A0A401Q6E0</accession>
<keyword evidence="3" id="KW-1185">Reference proteome</keyword>
<name>A0A401Q6E0_SCYTO</name>
<gene>
    <name evidence="2" type="ORF">scyTo_0022434</name>
</gene>
<evidence type="ECO:0000256" key="1">
    <source>
        <dbReference type="SAM" id="MobiDB-lite"/>
    </source>
</evidence>
<dbReference type="Proteomes" id="UP000288216">
    <property type="component" value="Unassembled WGS sequence"/>
</dbReference>
<sequence>MAQWGEDNMKISKTSPSSLTVTERGPRDNNLELVLSKGRII</sequence>
<feature type="compositionally biased region" description="Polar residues" evidence="1">
    <location>
        <begin position="11"/>
        <end position="21"/>
    </location>
</feature>
<evidence type="ECO:0000313" key="3">
    <source>
        <dbReference type="Proteomes" id="UP000288216"/>
    </source>
</evidence>
<organism evidence="2 3">
    <name type="scientific">Scyliorhinus torazame</name>
    <name type="common">Cloudy catshark</name>
    <name type="synonym">Catulus torazame</name>
    <dbReference type="NCBI Taxonomy" id="75743"/>
    <lineage>
        <taxon>Eukaryota</taxon>
        <taxon>Metazoa</taxon>
        <taxon>Chordata</taxon>
        <taxon>Craniata</taxon>
        <taxon>Vertebrata</taxon>
        <taxon>Chondrichthyes</taxon>
        <taxon>Elasmobranchii</taxon>
        <taxon>Galeomorphii</taxon>
        <taxon>Galeoidea</taxon>
        <taxon>Carcharhiniformes</taxon>
        <taxon>Scyliorhinidae</taxon>
        <taxon>Scyliorhinus</taxon>
    </lineage>
</organism>
<evidence type="ECO:0000313" key="2">
    <source>
        <dbReference type="EMBL" id="GCB80936.1"/>
    </source>
</evidence>
<comment type="caution">
    <text evidence="2">The sequence shown here is derived from an EMBL/GenBank/DDBJ whole genome shotgun (WGS) entry which is preliminary data.</text>
</comment>
<feature type="region of interest" description="Disordered" evidence="1">
    <location>
        <begin position="1"/>
        <end position="27"/>
    </location>
</feature>
<dbReference type="EMBL" id="BFAA01022494">
    <property type="protein sequence ID" value="GCB80936.1"/>
    <property type="molecule type" value="Genomic_DNA"/>
</dbReference>
<feature type="non-terminal residue" evidence="2">
    <location>
        <position position="41"/>
    </location>
</feature>